<dbReference type="RefSeq" id="XP_018023797.1">
    <property type="nucleotide sequence ID" value="XM_018168308.2"/>
</dbReference>
<dbReference type="AlphaFoldDB" id="A0A8B7PDT3"/>
<dbReference type="GeneID" id="108679652"/>
<gene>
    <name evidence="4" type="primary">LOC108679652</name>
</gene>
<dbReference type="InterPro" id="IPR001680">
    <property type="entry name" value="WD40_rpt"/>
</dbReference>
<dbReference type="InterPro" id="IPR019775">
    <property type="entry name" value="WD40_repeat_CS"/>
</dbReference>
<dbReference type="GO" id="GO:0003723">
    <property type="term" value="F:RNA binding"/>
    <property type="evidence" value="ECO:0007669"/>
    <property type="project" value="TreeGrafter"/>
</dbReference>
<proteinExistence type="predicted"/>
<keyword evidence="1" id="KW-0853">WD repeat</keyword>
<dbReference type="OrthoDB" id="8883818at2759"/>
<dbReference type="SUPFAM" id="SSF50978">
    <property type="entry name" value="WD40 repeat-like"/>
    <property type="match status" value="2"/>
</dbReference>
<evidence type="ECO:0000313" key="3">
    <source>
        <dbReference type="Proteomes" id="UP000694843"/>
    </source>
</evidence>
<dbReference type="InterPro" id="IPR036322">
    <property type="entry name" value="WD40_repeat_dom_sf"/>
</dbReference>
<dbReference type="SMART" id="SM00320">
    <property type="entry name" value="WD40"/>
    <property type="match status" value="9"/>
</dbReference>
<evidence type="ECO:0000313" key="4">
    <source>
        <dbReference type="RefSeq" id="XP_018023797.1"/>
    </source>
</evidence>
<organism evidence="3 4">
    <name type="scientific">Hyalella azteca</name>
    <name type="common">Amphipod</name>
    <dbReference type="NCBI Taxonomy" id="294128"/>
    <lineage>
        <taxon>Eukaryota</taxon>
        <taxon>Metazoa</taxon>
        <taxon>Ecdysozoa</taxon>
        <taxon>Arthropoda</taxon>
        <taxon>Crustacea</taxon>
        <taxon>Multicrustacea</taxon>
        <taxon>Malacostraca</taxon>
        <taxon>Eumalacostraca</taxon>
        <taxon>Peracarida</taxon>
        <taxon>Amphipoda</taxon>
        <taxon>Senticaudata</taxon>
        <taxon>Talitrida</taxon>
        <taxon>Talitroidea</taxon>
        <taxon>Hyalellidae</taxon>
        <taxon>Hyalella</taxon>
    </lineage>
</organism>
<evidence type="ECO:0000256" key="1">
    <source>
        <dbReference type="ARBA" id="ARBA00022574"/>
    </source>
</evidence>
<reference evidence="4" key="1">
    <citation type="submission" date="2025-08" db="UniProtKB">
        <authorList>
            <consortium name="RefSeq"/>
        </authorList>
    </citation>
    <scope>IDENTIFICATION</scope>
    <source>
        <tissue evidence="4">Whole organism</tissue>
    </source>
</reference>
<dbReference type="PANTHER" id="PTHR44163">
    <property type="entry name" value="U3 SMALL NUCLEOLAR RNA-ASSOCIATED PROTEIN 4 HOMOLOG"/>
    <property type="match status" value="1"/>
</dbReference>
<dbReference type="GO" id="GO:0030686">
    <property type="term" value="C:90S preribosome"/>
    <property type="evidence" value="ECO:0007669"/>
    <property type="project" value="InterPro"/>
</dbReference>
<dbReference type="Proteomes" id="UP000694843">
    <property type="component" value="Unplaced"/>
</dbReference>
<protein>
    <submittedName>
        <fullName evidence="4">U3 small nucleolar RNA-associated protein 4 homolog</fullName>
    </submittedName>
</protein>
<accession>A0A8B7PDT3</accession>
<keyword evidence="3" id="KW-1185">Reference proteome</keyword>
<dbReference type="InterPro" id="IPR046351">
    <property type="entry name" value="UTP4"/>
</dbReference>
<dbReference type="InterPro" id="IPR015943">
    <property type="entry name" value="WD40/YVTN_repeat-like_dom_sf"/>
</dbReference>
<dbReference type="PROSITE" id="PS00678">
    <property type="entry name" value="WD_REPEATS_1"/>
    <property type="match status" value="1"/>
</dbReference>
<dbReference type="GO" id="GO:0032040">
    <property type="term" value="C:small-subunit processome"/>
    <property type="evidence" value="ECO:0007669"/>
    <property type="project" value="TreeGrafter"/>
</dbReference>
<dbReference type="GO" id="GO:0034455">
    <property type="term" value="C:t-UTP complex"/>
    <property type="evidence" value="ECO:0007669"/>
    <property type="project" value="TreeGrafter"/>
</dbReference>
<dbReference type="GO" id="GO:0000462">
    <property type="term" value="P:maturation of SSU-rRNA from tricistronic rRNA transcript (SSU-rRNA, 5.8S rRNA, LSU-rRNA)"/>
    <property type="evidence" value="ECO:0007669"/>
    <property type="project" value="InterPro"/>
</dbReference>
<name>A0A8B7PDT3_HYAAZ</name>
<dbReference type="PANTHER" id="PTHR44163:SF1">
    <property type="entry name" value="U3 SMALL NUCLEOLAR RNA-ASSOCIATED PROTEIN 4 HOMOLOG"/>
    <property type="match status" value="1"/>
</dbReference>
<evidence type="ECO:0000256" key="2">
    <source>
        <dbReference type="ARBA" id="ARBA00022737"/>
    </source>
</evidence>
<dbReference type="KEGG" id="hazt:108679652"/>
<sequence>MIEHSTDIHHVNFVNYCPSEITKLGIDAKTSTLAVVRADNSVEIWNCNHRPVLLKILKDIKTGRVECVVWCQGRLFAGNLDGSIKELPVSCPPTSPWRRKPISVPGGACWSLAVNKEQTIIAASSDGGHISLFAVLEDDLQFESIIEKLPSRVVSLAWHEDGNYIAAACGNAVYIRSLQPKKLRRIIVLPDTQVVPAQVWCVTVLPDLTIVAGDSTGAVSFWCGRTCTQISSVRSHEGPVLALAVNPASTIVYAAGVDPKIQSYAYKSSAQQWHASHLLENHTHDVASLVVGPNGRIYSGGVDTQLGVSWYPPKTVFQLSSRPPDDHVSVAGDSVLLVSPGEGVNWWRLGAASPTNTTGVQPLKQDRVLVARIETRGDAVSCALSPTATCAACITSAHRVAVWRLIAPQGAQQASLQRLRVETKGAAPAVLKVAWLGDTALATVALDDSVQIWDVTEAAVNLRCCVRLPRHATSQREGDEGCEGSVLHLSAADDGNWLALATVHRCFVLHVQSGSITEMPPHRAAISSICVATEAPAKHRRAASGRVVVAYADLSLAEYNLHDGTITTFGEKLSSVLTNIQSDLPVTNISWCPAREMLCLGDCSKIIFINRKVLLEYDWSSLQLSNMPGYQEYHELKSRLEKNVNLSASDYRKQEVMLERRLEKLEIIQDEMRLQTWQNLTSTITRPDDVLLAAKLVSSHQLVAVQLKKDEFLEHLPGPLRKYKQSFL</sequence>
<keyword evidence="2" id="KW-0677">Repeat</keyword>
<dbReference type="Gene3D" id="2.130.10.10">
    <property type="entry name" value="YVTN repeat-like/Quinoprotein amine dehydrogenase"/>
    <property type="match status" value="3"/>
</dbReference>